<sequence length="212" mass="25301">MNLFKTDATLLGAYDDPMFRPNFAVPYELGLKYKKSSQLTICKSKKQIIIPITKNIITQQIYFFVTLNPIQRYDVPKYLETSLFAQIWAEGIRYGRDLFVLCIMKNFKREKKKDQKQRISEEQIGNVILHVNRTKLRNVVKNYDQIEEEQSQRLIDEIKIRFQMVFGNGFYEYWVTLRYQVSQVFEVYTNMPQPIQIIMELVGTVLLELQFR</sequence>
<dbReference type="VEuPathDB" id="GiardiaDB:SS50377_23975"/>
<organism evidence="1">
    <name type="scientific">Spironucleus salmonicida</name>
    <dbReference type="NCBI Taxonomy" id="348837"/>
    <lineage>
        <taxon>Eukaryota</taxon>
        <taxon>Metamonada</taxon>
        <taxon>Diplomonadida</taxon>
        <taxon>Hexamitidae</taxon>
        <taxon>Hexamitinae</taxon>
        <taxon>Spironucleus</taxon>
    </lineage>
</organism>
<accession>V6LQ83</accession>
<name>V6LQ83_9EUKA</name>
<protein>
    <submittedName>
        <fullName evidence="1">Uncharacterized protein</fullName>
    </submittedName>
</protein>
<keyword evidence="3" id="KW-1185">Reference proteome</keyword>
<proteinExistence type="predicted"/>
<dbReference type="AlphaFoldDB" id="V6LQ83"/>
<evidence type="ECO:0000313" key="2">
    <source>
        <dbReference type="EMBL" id="KAH0574039.1"/>
    </source>
</evidence>
<reference evidence="1 2" key="1">
    <citation type="journal article" date="2014" name="PLoS Genet.">
        <title>The Genome of Spironucleus salmonicida Highlights a Fish Pathogen Adapted to Fluctuating Environments.</title>
        <authorList>
            <person name="Xu F."/>
            <person name="Jerlstrom-Hultqvist J."/>
            <person name="Einarsson E."/>
            <person name="Astvaldsson A."/>
            <person name="Svard S.G."/>
            <person name="Andersson J.O."/>
        </authorList>
    </citation>
    <scope>NUCLEOTIDE SEQUENCE</scope>
    <source>
        <strain evidence="2">ATCC 50377</strain>
    </source>
</reference>
<evidence type="ECO:0000313" key="1">
    <source>
        <dbReference type="EMBL" id="EST42919.1"/>
    </source>
</evidence>
<dbReference type="EMBL" id="KI546151">
    <property type="protein sequence ID" value="EST42919.1"/>
    <property type="molecule type" value="Genomic_DNA"/>
</dbReference>
<dbReference type="EMBL" id="AUWU02000004">
    <property type="protein sequence ID" value="KAH0574039.1"/>
    <property type="molecule type" value="Genomic_DNA"/>
</dbReference>
<gene>
    <name evidence="1" type="ORF">SS50377_17452</name>
    <name evidence="2" type="ORF">SS50377_23975</name>
</gene>
<evidence type="ECO:0000313" key="3">
    <source>
        <dbReference type="Proteomes" id="UP000018208"/>
    </source>
</evidence>
<dbReference type="Proteomes" id="UP000018208">
    <property type="component" value="Unassembled WGS sequence"/>
</dbReference>
<reference evidence="2" key="2">
    <citation type="submission" date="2020-12" db="EMBL/GenBank/DDBJ databases">
        <title>New Spironucleus salmonicida genome in near-complete chromosomes.</title>
        <authorList>
            <person name="Xu F."/>
            <person name="Kurt Z."/>
            <person name="Jimenez-Gonzalez A."/>
            <person name="Astvaldsson A."/>
            <person name="Andersson J.O."/>
            <person name="Svard S.G."/>
        </authorList>
    </citation>
    <scope>NUCLEOTIDE SEQUENCE</scope>
    <source>
        <strain evidence="2">ATCC 50377</strain>
    </source>
</reference>